<comment type="catalytic activity">
    <reaction evidence="5">
        <text>S-adenosyl 3-(methylsulfanyl)propylamine + putrescine = S-methyl-5'-thioadenosine + spermidine + H(+)</text>
        <dbReference type="Rhea" id="RHEA:12721"/>
        <dbReference type="ChEBI" id="CHEBI:15378"/>
        <dbReference type="ChEBI" id="CHEBI:17509"/>
        <dbReference type="ChEBI" id="CHEBI:57443"/>
        <dbReference type="ChEBI" id="CHEBI:57834"/>
        <dbReference type="ChEBI" id="CHEBI:326268"/>
        <dbReference type="EC" id="2.5.1.16"/>
    </reaction>
</comment>
<comment type="subcellular location">
    <subcellularLocation>
        <location evidence="5">Cell membrane</location>
        <topology evidence="5">Multi-pass membrane protein</topology>
    </subcellularLocation>
</comment>
<feature type="transmembrane region" description="Helical" evidence="5">
    <location>
        <begin position="97"/>
        <end position="117"/>
    </location>
</feature>
<keyword evidence="9" id="KW-1185">Reference proteome</keyword>
<dbReference type="NCBIfam" id="NF037959">
    <property type="entry name" value="MFS_SpdSyn"/>
    <property type="match status" value="1"/>
</dbReference>
<protein>
    <recommendedName>
        <fullName evidence="5">Polyamine aminopropyltransferase</fullName>
    </recommendedName>
    <alternativeName>
        <fullName evidence="5">Putrescine aminopropyltransferase</fullName>
        <shortName evidence="5">PAPT</shortName>
    </alternativeName>
    <alternativeName>
        <fullName evidence="5">Spermidine synthase</fullName>
        <shortName evidence="5">SPDS</shortName>
        <shortName evidence="5">SPDSY</shortName>
        <ecNumber evidence="5">2.5.1.16</ecNumber>
    </alternativeName>
</protein>
<comment type="subunit">
    <text evidence="5">Homodimer or homotetramer.</text>
</comment>
<feature type="binding site" evidence="5">
    <location>
        <position position="334"/>
    </location>
    <ligand>
        <name>S-methyl-5'-thioadenosine</name>
        <dbReference type="ChEBI" id="CHEBI:17509"/>
    </ligand>
</feature>
<dbReference type="InterPro" id="IPR029063">
    <property type="entry name" value="SAM-dependent_MTases_sf"/>
</dbReference>
<dbReference type="PROSITE" id="PS01330">
    <property type="entry name" value="PABS_1"/>
    <property type="match status" value="1"/>
</dbReference>
<evidence type="ECO:0000259" key="7">
    <source>
        <dbReference type="PROSITE" id="PS51006"/>
    </source>
</evidence>
<feature type="transmembrane region" description="Helical" evidence="5">
    <location>
        <begin position="67"/>
        <end position="85"/>
    </location>
</feature>
<evidence type="ECO:0000256" key="2">
    <source>
        <dbReference type="ARBA" id="ARBA00022679"/>
    </source>
</evidence>
<dbReference type="PANTHER" id="PTHR43317">
    <property type="entry name" value="THERMOSPERMINE SYNTHASE ACAULIS5"/>
    <property type="match status" value="1"/>
</dbReference>
<evidence type="ECO:0000256" key="1">
    <source>
        <dbReference type="ARBA" id="ARBA00007867"/>
    </source>
</evidence>
<dbReference type="InterPro" id="IPR030374">
    <property type="entry name" value="PABS"/>
</dbReference>
<keyword evidence="2 5" id="KW-0808">Transferase</keyword>
<keyword evidence="5" id="KW-0472">Membrane</keyword>
<evidence type="ECO:0000256" key="3">
    <source>
        <dbReference type="ARBA" id="ARBA00023066"/>
    </source>
</evidence>
<feature type="transmembrane region" description="Helical" evidence="5">
    <location>
        <begin position="123"/>
        <end position="143"/>
    </location>
</feature>
<dbReference type="HAMAP" id="MF_00198">
    <property type="entry name" value="Spermidine_synth"/>
    <property type="match status" value="1"/>
</dbReference>
<evidence type="ECO:0000256" key="5">
    <source>
        <dbReference type="HAMAP-Rule" id="MF_00198"/>
    </source>
</evidence>
<gene>
    <name evidence="5" type="primary">speE</name>
    <name evidence="8" type="ORF">FNT36_10960</name>
</gene>
<dbReference type="PANTHER" id="PTHR43317:SF1">
    <property type="entry name" value="THERMOSPERMINE SYNTHASE ACAULIS5"/>
    <property type="match status" value="1"/>
</dbReference>
<organism evidence="8 9">
    <name type="scientific">Hymenobacter setariae</name>
    <dbReference type="NCBI Taxonomy" id="2594794"/>
    <lineage>
        <taxon>Bacteria</taxon>
        <taxon>Pseudomonadati</taxon>
        <taxon>Bacteroidota</taxon>
        <taxon>Cytophagia</taxon>
        <taxon>Cytophagales</taxon>
        <taxon>Hymenobacteraceae</taxon>
        <taxon>Hymenobacter</taxon>
    </lineage>
</organism>
<dbReference type="NCBIfam" id="NF002956">
    <property type="entry name" value="PRK03612.1"/>
    <property type="match status" value="1"/>
</dbReference>
<feature type="transmembrane region" description="Helical" evidence="5">
    <location>
        <begin position="216"/>
        <end position="234"/>
    </location>
</feature>
<dbReference type="EC" id="2.5.1.16" evidence="5"/>
<dbReference type="CDD" id="cd02440">
    <property type="entry name" value="AdoMet_MTases"/>
    <property type="match status" value="1"/>
</dbReference>
<evidence type="ECO:0000313" key="9">
    <source>
        <dbReference type="Proteomes" id="UP000317624"/>
    </source>
</evidence>
<feature type="binding site" evidence="5">
    <location>
        <position position="259"/>
    </location>
    <ligand>
        <name>S-methyl-5'-thioadenosine</name>
        <dbReference type="ChEBI" id="CHEBI:17509"/>
    </ligand>
</feature>
<accession>A0A558BZK6</accession>
<proteinExistence type="inferred from homology"/>
<feature type="transmembrane region" description="Helical" evidence="5">
    <location>
        <begin position="184"/>
        <end position="204"/>
    </location>
</feature>
<feature type="transmembrane region" description="Helical" evidence="5">
    <location>
        <begin position="155"/>
        <end position="178"/>
    </location>
</feature>
<keyword evidence="5" id="KW-1133">Transmembrane helix</keyword>
<feature type="binding site" evidence="5">
    <location>
        <position position="290"/>
    </location>
    <ligand>
        <name>spermidine</name>
        <dbReference type="ChEBI" id="CHEBI:57834"/>
    </ligand>
</feature>
<comment type="pathway">
    <text evidence="5">Amine and polyamine biosynthesis; spermidine biosynthesis; spermidine from putrescine: step 1/1.</text>
</comment>
<comment type="function">
    <text evidence="5">Catalyzes the irreversible transfer of a propylamine group from the amino donor S-adenosylmethioninamine (decarboxy-AdoMet) to putrescine (1,4-diaminobutane) to yield spermidine.</text>
</comment>
<feature type="binding site" evidence="5">
    <location>
        <begin position="368"/>
        <end position="369"/>
    </location>
    <ligand>
        <name>S-methyl-5'-thioadenosine</name>
        <dbReference type="ChEBI" id="CHEBI:17509"/>
    </ligand>
</feature>
<dbReference type="Pfam" id="PF01564">
    <property type="entry name" value="Spermine_synth"/>
    <property type="match status" value="1"/>
</dbReference>
<dbReference type="Gene3D" id="3.40.50.150">
    <property type="entry name" value="Vaccinia Virus protein VP39"/>
    <property type="match status" value="1"/>
</dbReference>
<dbReference type="PROSITE" id="PS51006">
    <property type="entry name" value="PABS_2"/>
    <property type="match status" value="1"/>
</dbReference>
<feature type="transmembrane region" description="Helical" evidence="5">
    <location>
        <begin position="28"/>
        <end position="47"/>
    </location>
</feature>
<evidence type="ECO:0000313" key="8">
    <source>
        <dbReference type="EMBL" id="TVT41931.1"/>
    </source>
</evidence>
<dbReference type="InterPro" id="IPR030373">
    <property type="entry name" value="PABS_CS"/>
</dbReference>
<dbReference type="OrthoDB" id="9793120at2"/>
<dbReference type="GO" id="GO:0008295">
    <property type="term" value="P:spermidine biosynthetic process"/>
    <property type="evidence" value="ECO:0007669"/>
    <property type="project" value="UniProtKB-UniRule"/>
</dbReference>
<evidence type="ECO:0000256" key="6">
    <source>
        <dbReference type="PROSITE-ProRule" id="PRU00354"/>
    </source>
</evidence>
<evidence type="ECO:0000256" key="4">
    <source>
        <dbReference type="ARBA" id="ARBA00023115"/>
    </source>
</evidence>
<dbReference type="AlphaFoldDB" id="A0A558BZK6"/>
<dbReference type="InterPro" id="IPR001045">
    <property type="entry name" value="Spermi_synthase"/>
</dbReference>
<feature type="active site" description="Proton acceptor" evidence="5 6">
    <location>
        <position position="386"/>
    </location>
</feature>
<keyword evidence="5" id="KW-1003">Cell membrane</keyword>
<dbReference type="Proteomes" id="UP000317624">
    <property type="component" value="Unassembled WGS sequence"/>
</dbReference>
<comment type="similarity">
    <text evidence="1 5">Belongs to the spermidine/spermine synthase family.</text>
</comment>
<dbReference type="UniPathway" id="UPA00248">
    <property type="reaction ID" value="UER00314"/>
</dbReference>
<name>A0A558BZK6_9BACT</name>
<sequence length="528" mass="58001">MGEGSLLARRRRARAAASAPAEGAPRPALLLGSVAVIATCGLLYELIAGTLASYLLGDSVTQFSTVIGVYLFSMGVGSWLSRYLGGQLLRWFIRLEILVGLVGGASAPLLFGLFAHVGSFRVLLYGLVGLLGALVGLEIPLLLRILQGRLAFKELVARVFTFDYVGSLLAAVIFPLVLVPRLGLVRTALLFGALNVVVAGVSLLSFDETKPYRRRYLGAIVLALLALGAGVVGAERIQRYAEGEVFQDTVIYAQSTPYQRLVLTGNHRGELRLFLNGNLQFSSADEYRYHEALVHPAMQDRPRARQILVLGGGDGLAVRELLKYPQVQRIRLIDLDPAMTKLFKSNQLLRELNHNSLHSPKVDIHNADAYAWLRQDTTRYDVVLVDFPDPGNYSIGKLYTTAFYQTLRQRLRPGGLVVVQATSPYIARRAYWCVVHTMAASGFSPVPYHAYVPSFGEWGYVLAQAQPGTWRPDGGPLPAGLRYATPKVIGQMRAFPPDMGEVPTEVNQLNNQALVRYFEEEWGPYGNG</sequence>
<keyword evidence="4 5" id="KW-0620">Polyamine biosynthesis</keyword>
<dbReference type="EMBL" id="VMRJ01000002">
    <property type="protein sequence ID" value="TVT41931.1"/>
    <property type="molecule type" value="Genomic_DNA"/>
</dbReference>
<comment type="caution">
    <text evidence="5">Lacks conserved residue(s) required for the propagation of feature annotation.</text>
</comment>
<comment type="caution">
    <text evidence="8">The sequence shown here is derived from an EMBL/GenBank/DDBJ whole genome shotgun (WGS) entry which is preliminary data.</text>
</comment>
<reference evidence="8 9" key="1">
    <citation type="submission" date="2019-07" db="EMBL/GenBank/DDBJ databases">
        <title>Hymenobacter sp. straun FUR1 Genome sequencing and assembly.</title>
        <authorList>
            <person name="Chhetri G."/>
        </authorList>
    </citation>
    <scope>NUCLEOTIDE SEQUENCE [LARGE SCALE GENOMIC DNA]</scope>
    <source>
        <strain evidence="8 9">Fur1</strain>
    </source>
</reference>
<keyword evidence="5" id="KW-0812">Transmembrane</keyword>
<dbReference type="RefSeq" id="WP_144847386.1">
    <property type="nucleotide sequence ID" value="NZ_VMRJ01000002.1"/>
</dbReference>
<dbReference type="GO" id="GO:0010487">
    <property type="term" value="F:thermospermine synthase activity"/>
    <property type="evidence" value="ECO:0007669"/>
    <property type="project" value="UniProtKB-ARBA"/>
</dbReference>
<dbReference type="GO" id="GO:0005886">
    <property type="term" value="C:plasma membrane"/>
    <property type="evidence" value="ECO:0007669"/>
    <property type="project" value="UniProtKB-SubCell"/>
</dbReference>
<keyword evidence="3 5" id="KW-0745">Spermidine biosynthesis</keyword>
<feature type="domain" description="PABS" evidence="7">
    <location>
        <begin position="229"/>
        <end position="465"/>
    </location>
</feature>
<dbReference type="SUPFAM" id="SSF53335">
    <property type="entry name" value="S-adenosyl-L-methionine-dependent methyltransferases"/>
    <property type="match status" value="1"/>
</dbReference>
<dbReference type="GO" id="GO:0004766">
    <property type="term" value="F:spermidine synthase activity"/>
    <property type="evidence" value="ECO:0007669"/>
    <property type="project" value="UniProtKB-UniRule"/>
</dbReference>
<feature type="binding site" evidence="5">
    <location>
        <position position="314"/>
    </location>
    <ligand>
        <name>spermidine</name>
        <dbReference type="ChEBI" id="CHEBI:57834"/>
    </ligand>
</feature>